<keyword evidence="3" id="KW-1185">Reference proteome</keyword>
<comment type="caution">
    <text evidence="2">The sequence shown here is derived from an EMBL/GenBank/DDBJ whole genome shotgun (WGS) entry which is preliminary data.</text>
</comment>
<protein>
    <recommendedName>
        <fullName evidence="4">NERD domain-containing protein</fullName>
    </recommendedName>
</protein>
<organism evidence="2 3">
    <name type="scientific">Nocardioides panaciterrulae</name>
    <dbReference type="NCBI Taxonomy" id="661492"/>
    <lineage>
        <taxon>Bacteria</taxon>
        <taxon>Bacillati</taxon>
        <taxon>Actinomycetota</taxon>
        <taxon>Actinomycetes</taxon>
        <taxon>Propionibacteriales</taxon>
        <taxon>Nocardioidaceae</taxon>
        <taxon>Nocardioides</taxon>
    </lineage>
</organism>
<evidence type="ECO:0000313" key="2">
    <source>
        <dbReference type="EMBL" id="NYD43233.1"/>
    </source>
</evidence>
<keyword evidence="1" id="KW-0812">Transmembrane</keyword>
<evidence type="ECO:0000313" key="3">
    <source>
        <dbReference type="Proteomes" id="UP000535511"/>
    </source>
</evidence>
<proteinExistence type="predicted"/>
<dbReference type="AlphaFoldDB" id="A0A7Y9E8U0"/>
<dbReference type="EMBL" id="JACCBG010000001">
    <property type="protein sequence ID" value="NYD43233.1"/>
    <property type="molecule type" value="Genomic_DNA"/>
</dbReference>
<keyword evidence="1" id="KW-1133">Transmembrane helix</keyword>
<sequence>MVTLSAAETFLVTVLLTPTAFTWWLLGVFQATLVAAYLHILHSAFLATDREAIWHLRGAWGEDNTRSELQRAKRKGLIWGWVDSINLQAGDLDHLVVTRRGGLVAIDSKWRNQARDTVDMAQAARRVRTRAEGLAQSLLKAERGARHRAKENPLRVVPVVVLWGAAQHDVPEQARVEGIDFVAGRRLLAWLRTLDGEPVDKGAAADVIDRLEKYRASTREHSGLSLR</sequence>
<evidence type="ECO:0008006" key="4">
    <source>
        <dbReference type="Google" id="ProtNLM"/>
    </source>
</evidence>
<dbReference type="RefSeq" id="WP_179664776.1">
    <property type="nucleotide sequence ID" value="NZ_JACCBG010000001.1"/>
</dbReference>
<reference evidence="2 3" key="1">
    <citation type="submission" date="2020-07" db="EMBL/GenBank/DDBJ databases">
        <title>Sequencing the genomes of 1000 actinobacteria strains.</title>
        <authorList>
            <person name="Klenk H.-P."/>
        </authorList>
    </citation>
    <scope>NUCLEOTIDE SEQUENCE [LARGE SCALE GENOMIC DNA]</scope>
    <source>
        <strain evidence="2 3">DSM 21350</strain>
    </source>
</reference>
<accession>A0A7Y9E8U0</accession>
<evidence type="ECO:0000256" key="1">
    <source>
        <dbReference type="SAM" id="Phobius"/>
    </source>
</evidence>
<keyword evidence="1" id="KW-0472">Membrane</keyword>
<feature type="transmembrane region" description="Helical" evidence="1">
    <location>
        <begin position="20"/>
        <end position="40"/>
    </location>
</feature>
<gene>
    <name evidence="2" type="ORF">BJZ21_003316</name>
</gene>
<dbReference type="Proteomes" id="UP000535511">
    <property type="component" value="Unassembled WGS sequence"/>
</dbReference>
<name>A0A7Y9E8U0_9ACTN</name>